<reference evidence="1" key="2">
    <citation type="journal article" date="2015" name="Fish Shellfish Immunol.">
        <title>Early steps in the European eel (Anguilla anguilla)-Vibrio vulnificus interaction in the gills: Role of the RtxA13 toxin.</title>
        <authorList>
            <person name="Callol A."/>
            <person name="Pajuelo D."/>
            <person name="Ebbesson L."/>
            <person name="Teles M."/>
            <person name="MacKenzie S."/>
            <person name="Amaro C."/>
        </authorList>
    </citation>
    <scope>NUCLEOTIDE SEQUENCE</scope>
</reference>
<sequence>MIFTPNHTLPLFWYPEFGGPINSILLNEIRYNNDAQYLNISKTVIPL</sequence>
<organism evidence="1">
    <name type="scientific">Anguilla anguilla</name>
    <name type="common">European freshwater eel</name>
    <name type="synonym">Muraena anguilla</name>
    <dbReference type="NCBI Taxonomy" id="7936"/>
    <lineage>
        <taxon>Eukaryota</taxon>
        <taxon>Metazoa</taxon>
        <taxon>Chordata</taxon>
        <taxon>Craniata</taxon>
        <taxon>Vertebrata</taxon>
        <taxon>Euteleostomi</taxon>
        <taxon>Actinopterygii</taxon>
        <taxon>Neopterygii</taxon>
        <taxon>Teleostei</taxon>
        <taxon>Anguilliformes</taxon>
        <taxon>Anguillidae</taxon>
        <taxon>Anguilla</taxon>
    </lineage>
</organism>
<proteinExistence type="predicted"/>
<reference evidence="1" key="1">
    <citation type="submission" date="2014-11" db="EMBL/GenBank/DDBJ databases">
        <authorList>
            <person name="Amaro Gonzalez C."/>
        </authorList>
    </citation>
    <scope>NUCLEOTIDE SEQUENCE</scope>
</reference>
<dbReference type="AlphaFoldDB" id="A0A0E9U920"/>
<dbReference type="EMBL" id="GBXM01046183">
    <property type="protein sequence ID" value="JAH62394.1"/>
    <property type="molecule type" value="Transcribed_RNA"/>
</dbReference>
<evidence type="ECO:0000313" key="1">
    <source>
        <dbReference type="EMBL" id="JAH62394.1"/>
    </source>
</evidence>
<name>A0A0E9U920_ANGAN</name>
<accession>A0A0E9U920</accession>
<protein>
    <submittedName>
        <fullName evidence="1">Uncharacterized protein</fullName>
    </submittedName>
</protein>